<protein>
    <submittedName>
        <fullName evidence="1">Uncharacterized protein</fullName>
    </submittedName>
</protein>
<name>R9ZY83_9CAUD</name>
<dbReference type="RefSeq" id="YP_008241422.1">
    <property type="nucleotide sequence ID" value="NC_021796.1"/>
</dbReference>
<evidence type="ECO:0000313" key="2">
    <source>
        <dbReference type="Proteomes" id="UP000014715"/>
    </source>
</evidence>
<dbReference type="Proteomes" id="UP000014715">
    <property type="component" value="Segment"/>
</dbReference>
<sequence length="57" mass="6713">MLEGPTIVMIEAPPNCFEKTDKTVSLYPYCYFKVKDSVYRFHISFDLCVYRIRVVSV</sequence>
<proteinExistence type="predicted"/>
<reference evidence="2" key="2">
    <citation type="submission" date="2013-03" db="EMBL/GenBank/DDBJ databases">
        <title>The Cellulophaga phages: a novel, diverse, and globally ubiquitous model system.</title>
        <authorList>
            <person name="Holmfeldt K."/>
            <person name="Solonenko N."/>
            <person name="Shah M."/>
            <person name="Corrier K."/>
            <person name="Riemann L."/>
            <person name="VerBerkmoes N.C."/>
            <person name="Sullivan M.B."/>
        </authorList>
    </citation>
    <scope>NUCLEOTIDE SEQUENCE [LARGE SCALE GENOMIC DNA]</scope>
</reference>
<reference evidence="1 2" key="1">
    <citation type="journal article" date="2013" name="Proc. Natl. Acad. Sci. U.S.A.">
        <title>Twelve previously unknown phage genera are ubiquitous in global oceans.</title>
        <authorList>
            <person name="Holmfeldt K."/>
            <person name="Solonenko N."/>
            <person name="Shah M."/>
            <person name="Corrier K."/>
            <person name="Riemann L."/>
            <person name="Verberkmoes N.C."/>
            <person name="Sullivan M.B."/>
        </authorList>
    </citation>
    <scope>NUCLEOTIDE SEQUENCE [LARGE SCALE GENOMIC DNA]</scope>
    <source>
        <strain evidence="1">Phi38:1</strain>
    </source>
</reference>
<dbReference type="EMBL" id="KC821614">
    <property type="protein sequence ID" value="AGO48071.1"/>
    <property type="molecule type" value="Genomic_DNA"/>
</dbReference>
<gene>
    <name evidence="1" type="ORF">Phi38:1_gp041</name>
</gene>
<organism evidence="1 2">
    <name type="scientific">Cellulophaga phage phi38:1</name>
    <dbReference type="NCBI Taxonomy" id="1327977"/>
    <lineage>
        <taxon>Viruses</taxon>
        <taxon>Duplodnaviria</taxon>
        <taxon>Heunggongvirae</taxon>
        <taxon>Uroviricota</taxon>
        <taxon>Caudoviricetes</taxon>
        <taxon>Pervagoviridae</taxon>
        <taxon>Callevirus</taxon>
        <taxon>Callevirus phi38una</taxon>
    </lineage>
</organism>
<dbReference type="KEGG" id="vg:16796812"/>
<accession>R9ZY83</accession>
<evidence type="ECO:0000313" key="1">
    <source>
        <dbReference type="EMBL" id="AGO48071.1"/>
    </source>
</evidence>
<keyword evidence="2" id="KW-1185">Reference proteome</keyword>
<dbReference type="GeneID" id="16796812"/>